<dbReference type="EMBL" id="GFDF01005498">
    <property type="protein sequence ID" value="JAV08586.1"/>
    <property type="molecule type" value="Transcribed_RNA"/>
</dbReference>
<reference evidence="2" key="1">
    <citation type="submission" date="2016-12" db="EMBL/GenBank/DDBJ databases">
        <title>An insight into the sialome and mialome of the sand fly, Nyssomyia neivai.</title>
        <authorList>
            <person name="Sebastian V."/>
            <person name="Goulart T.M."/>
            <person name="Oliveira W."/>
            <person name="Calvo E."/>
            <person name="Oliveira L.F."/>
            <person name="Pinto M.C."/>
            <person name="Rosselino A.M."/>
            <person name="Ribeiro J.M."/>
        </authorList>
    </citation>
    <scope>NUCLEOTIDE SEQUENCE</scope>
</reference>
<dbReference type="AlphaFoldDB" id="A0A1L8DQ50"/>
<evidence type="ECO:0000256" key="1">
    <source>
        <dbReference type="SAM" id="SignalP"/>
    </source>
</evidence>
<protein>
    <submittedName>
        <fullName evidence="2">Putative ml domain salivary peptide</fullName>
    </submittedName>
</protein>
<keyword evidence="1" id="KW-0732">Signal</keyword>
<accession>A0A1L8DQ50</accession>
<sequence>MILYIFVITLLPLAFASEDDKYFLRSCEGVKMPSGFSINQCPKDKDYICSGILKGTTAVIDVNLKFKIDKELIKLPISADLIRNGKSEVIPLPHNACKGFYKEKCPLKAGTHEITLPLLIKDVKKGERLHVGVGLGDYGTNQLFACAYFELNAKE</sequence>
<dbReference type="Gene3D" id="2.60.40.770">
    <property type="match status" value="1"/>
</dbReference>
<dbReference type="InterPro" id="IPR014756">
    <property type="entry name" value="Ig_E-set"/>
</dbReference>
<dbReference type="SUPFAM" id="SSF81296">
    <property type="entry name" value="E set domains"/>
    <property type="match status" value="1"/>
</dbReference>
<proteinExistence type="predicted"/>
<name>A0A1L8DQ50_9DIPT</name>
<feature type="signal peptide" evidence="1">
    <location>
        <begin position="1"/>
        <end position="16"/>
    </location>
</feature>
<feature type="chain" id="PRO_5011956423" evidence="1">
    <location>
        <begin position="17"/>
        <end position="155"/>
    </location>
</feature>
<organism evidence="2">
    <name type="scientific">Nyssomyia neivai</name>
    <dbReference type="NCBI Taxonomy" id="330878"/>
    <lineage>
        <taxon>Eukaryota</taxon>
        <taxon>Metazoa</taxon>
        <taxon>Ecdysozoa</taxon>
        <taxon>Arthropoda</taxon>
        <taxon>Hexapoda</taxon>
        <taxon>Insecta</taxon>
        <taxon>Pterygota</taxon>
        <taxon>Neoptera</taxon>
        <taxon>Endopterygota</taxon>
        <taxon>Diptera</taxon>
        <taxon>Nematocera</taxon>
        <taxon>Psychodoidea</taxon>
        <taxon>Psychodidae</taxon>
        <taxon>Nyssomyia</taxon>
    </lineage>
</organism>
<evidence type="ECO:0000313" key="2">
    <source>
        <dbReference type="EMBL" id="JAV08586.1"/>
    </source>
</evidence>